<dbReference type="Gene3D" id="3.60.40.10">
    <property type="entry name" value="PPM-type phosphatase domain"/>
    <property type="match status" value="1"/>
</dbReference>
<feature type="domain" description="PPM-type phosphatase" evidence="1">
    <location>
        <begin position="40"/>
        <end position="331"/>
    </location>
</feature>
<dbReference type="InterPro" id="IPR001932">
    <property type="entry name" value="PPM-type_phosphatase-like_dom"/>
</dbReference>
<evidence type="ECO:0000259" key="1">
    <source>
        <dbReference type="PROSITE" id="PS51746"/>
    </source>
</evidence>
<protein>
    <recommendedName>
        <fullName evidence="1">PPM-type phosphatase domain-containing protein</fullName>
    </recommendedName>
</protein>
<evidence type="ECO:0000313" key="2">
    <source>
        <dbReference type="EMBL" id="MED6225393.1"/>
    </source>
</evidence>
<sequence length="382" mass="43750">MAETPIKRGLKSLFHGLSVKLGIKDPNMWQKSLETFPWGQFSMAVVRGNREMEDRSQVEVGENALFVGVYDGHRGDRASSFMVDHLFDRITAQAWDHNRLDMERITAAITYMENQFIDMVRNHKENEPSLSTVGTCALVGLLHEGRLHSVSVGDSKVLLISLENGEYIFQELTTQKNVNTNQSHREAYMTANPGRVLFQDGVHRVAGISKISQSLGDAFLKLEDCLVPEHMVQPDSLPYLHASPEFQTRVLNENHRFLVFGSHGFWELLENQQVVDFVTQSRKRKGIAKRLAKEAVNVAAGLARRSYKKFIRQTESRRPLQDDITVIVVFLDHIREDPDPHMREVSFKPHAPILSSHFTRLRHHMAYNARAQEQRTVFQELL</sequence>
<dbReference type="PROSITE" id="PS51746">
    <property type="entry name" value="PPM_2"/>
    <property type="match status" value="1"/>
</dbReference>
<reference evidence="2 3" key="1">
    <citation type="journal article" date="2023" name="Plants (Basel)">
        <title>Bridging the Gap: Combining Genomics and Transcriptomics Approaches to Understand Stylosanthes scabra, an Orphan Legume from the Brazilian Caatinga.</title>
        <authorList>
            <person name="Ferreira-Neto J.R.C."/>
            <person name="da Silva M.D."/>
            <person name="Binneck E."/>
            <person name="de Melo N.F."/>
            <person name="da Silva R.H."/>
            <person name="de Melo A.L.T.M."/>
            <person name="Pandolfi V."/>
            <person name="Bustamante F.O."/>
            <person name="Brasileiro-Vidal A.C."/>
            <person name="Benko-Iseppon A.M."/>
        </authorList>
    </citation>
    <scope>NUCLEOTIDE SEQUENCE [LARGE SCALE GENOMIC DNA]</scope>
    <source>
        <tissue evidence="2">Leaves</tissue>
    </source>
</reference>
<dbReference type="SMART" id="SM00332">
    <property type="entry name" value="PP2Cc"/>
    <property type="match status" value="1"/>
</dbReference>
<dbReference type="PANTHER" id="PTHR47992">
    <property type="entry name" value="PROTEIN PHOSPHATASE"/>
    <property type="match status" value="1"/>
</dbReference>
<evidence type="ECO:0000313" key="3">
    <source>
        <dbReference type="Proteomes" id="UP001341840"/>
    </source>
</evidence>
<dbReference type="CDD" id="cd00143">
    <property type="entry name" value="PP2Cc"/>
    <property type="match status" value="1"/>
</dbReference>
<dbReference type="InterPro" id="IPR015655">
    <property type="entry name" value="PP2C"/>
</dbReference>
<keyword evidence="3" id="KW-1185">Reference proteome</keyword>
<dbReference type="InterPro" id="IPR036457">
    <property type="entry name" value="PPM-type-like_dom_sf"/>
</dbReference>
<dbReference type="SUPFAM" id="SSF81606">
    <property type="entry name" value="PP2C-like"/>
    <property type="match status" value="1"/>
</dbReference>
<proteinExistence type="predicted"/>
<dbReference type="Proteomes" id="UP001341840">
    <property type="component" value="Unassembled WGS sequence"/>
</dbReference>
<comment type="caution">
    <text evidence="2">The sequence shown here is derived from an EMBL/GenBank/DDBJ whole genome shotgun (WGS) entry which is preliminary data.</text>
</comment>
<dbReference type="Pfam" id="PF00481">
    <property type="entry name" value="PP2C"/>
    <property type="match status" value="1"/>
</dbReference>
<name>A0ABU6ZTR9_9FABA</name>
<accession>A0ABU6ZTR9</accession>
<organism evidence="2 3">
    <name type="scientific">Stylosanthes scabra</name>
    <dbReference type="NCBI Taxonomy" id="79078"/>
    <lineage>
        <taxon>Eukaryota</taxon>
        <taxon>Viridiplantae</taxon>
        <taxon>Streptophyta</taxon>
        <taxon>Embryophyta</taxon>
        <taxon>Tracheophyta</taxon>
        <taxon>Spermatophyta</taxon>
        <taxon>Magnoliopsida</taxon>
        <taxon>eudicotyledons</taxon>
        <taxon>Gunneridae</taxon>
        <taxon>Pentapetalae</taxon>
        <taxon>rosids</taxon>
        <taxon>fabids</taxon>
        <taxon>Fabales</taxon>
        <taxon>Fabaceae</taxon>
        <taxon>Papilionoideae</taxon>
        <taxon>50 kb inversion clade</taxon>
        <taxon>dalbergioids sensu lato</taxon>
        <taxon>Dalbergieae</taxon>
        <taxon>Pterocarpus clade</taxon>
        <taxon>Stylosanthes</taxon>
    </lineage>
</organism>
<gene>
    <name evidence="2" type="ORF">PIB30_093204</name>
</gene>
<dbReference type="EMBL" id="JASCZI010273834">
    <property type="protein sequence ID" value="MED6225393.1"/>
    <property type="molecule type" value="Genomic_DNA"/>
</dbReference>